<evidence type="ECO:0000256" key="21">
    <source>
        <dbReference type="SAM" id="Phobius"/>
    </source>
</evidence>
<dbReference type="InterPro" id="IPR013437">
    <property type="entry name" value="FtsW"/>
</dbReference>
<proteinExistence type="inferred from homology"/>
<feature type="transmembrane region" description="Helical" evidence="21">
    <location>
        <begin position="45"/>
        <end position="64"/>
    </location>
</feature>
<comment type="catalytic activity">
    <reaction evidence="20">
        <text>[GlcNAc-(1-&gt;4)-Mur2Ac(oyl-L-Ala-gamma-D-Glu-L-Lys-D-Ala-D-Ala)](n)-di-trans,octa-cis-undecaprenyl diphosphate + beta-D-GlcNAc-(1-&gt;4)-Mur2Ac(oyl-L-Ala-gamma-D-Glu-L-Lys-D-Ala-D-Ala)-di-trans,octa-cis-undecaprenyl diphosphate = [GlcNAc-(1-&gt;4)-Mur2Ac(oyl-L-Ala-gamma-D-Glu-L-Lys-D-Ala-D-Ala)](n+1)-di-trans,octa-cis-undecaprenyl diphosphate + di-trans,octa-cis-undecaprenyl diphosphate + H(+)</text>
        <dbReference type="Rhea" id="RHEA:23708"/>
        <dbReference type="Rhea" id="RHEA-COMP:9602"/>
        <dbReference type="Rhea" id="RHEA-COMP:9603"/>
        <dbReference type="ChEBI" id="CHEBI:15378"/>
        <dbReference type="ChEBI" id="CHEBI:58405"/>
        <dbReference type="ChEBI" id="CHEBI:60033"/>
        <dbReference type="ChEBI" id="CHEBI:78435"/>
        <dbReference type="EC" id="2.4.99.28"/>
    </reaction>
</comment>
<evidence type="ECO:0000256" key="19">
    <source>
        <dbReference type="ARBA" id="ARBA00044770"/>
    </source>
</evidence>
<keyword evidence="11 21" id="KW-0472">Membrane</keyword>
<keyword evidence="4" id="KW-0132">Cell division</keyword>
<organism evidence="22 23">
    <name type="scientific">Candidatus Niyogibacteria bacterium CG10_big_fil_rev_8_21_14_0_10_42_19</name>
    <dbReference type="NCBI Taxonomy" id="1974725"/>
    <lineage>
        <taxon>Bacteria</taxon>
        <taxon>Candidatus Niyogiibacteriota</taxon>
    </lineage>
</organism>
<accession>A0A2H0THW5</accession>
<dbReference type="GO" id="GO:0005886">
    <property type="term" value="C:plasma membrane"/>
    <property type="evidence" value="ECO:0007669"/>
    <property type="project" value="UniProtKB-SubCell"/>
</dbReference>
<feature type="transmembrane region" description="Helical" evidence="21">
    <location>
        <begin position="76"/>
        <end position="98"/>
    </location>
</feature>
<feature type="transmembrane region" description="Helical" evidence="21">
    <location>
        <begin position="110"/>
        <end position="130"/>
    </location>
</feature>
<dbReference type="GO" id="GO:0008360">
    <property type="term" value="P:regulation of cell shape"/>
    <property type="evidence" value="ECO:0007669"/>
    <property type="project" value="UniProtKB-KW"/>
</dbReference>
<protein>
    <recommendedName>
        <fullName evidence="17">Probable peptidoglycan glycosyltransferase FtsW</fullName>
        <ecNumber evidence="19">2.4.99.28</ecNumber>
    </recommendedName>
    <alternativeName>
        <fullName evidence="18">Cell division protein FtsW</fullName>
    </alternativeName>
    <alternativeName>
        <fullName evidence="15">Cell wall polymerase</fullName>
    </alternativeName>
    <alternativeName>
        <fullName evidence="14">Peptidoglycan polymerase</fullName>
    </alternativeName>
</protein>
<dbReference type="InterPro" id="IPR001182">
    <property type="entry name" value="FtsW/RodA"/>
</dbReference>
<keyword evidence="13" id="KW-0961">Cell wall biogenesis/degradation</keyword>
<feature type="transmembrane region" description="Helical" evidence="21">
    <location>
        <begin position="164"/>
        <end position="181"/>
    </location>
</feature>
<keyword evidence="5" id="KW-0328">Glycosyltransferase</keyword>
<gene>
    <name evidence="22" type="primary">ftsW</name>
    <name evidence="22" type="ORF">COU46_01535</name>
</gene>
<evidence type="ECO:0000256" key="3">
    <source>
        <dbReference type="ARBA" id="ARBA00022475"/>
    </source>
</evidence>
<evidence type="ECO:0000256" key="12">
    <source>
        <dbReference type="ARBA" id="ARBA00023306"/>
    </source>
</evidence>
<evidence type="ECO:0000256" key="18">
    <source>
        <dbReference type="ARBA" id="ARBA00041418"/>
    </source>
</evidence>
<evidence type="ECO:0000256" key="6">
    <source>
        <dbReference type="ARBA" id="ARBA00022679"/>
    </source>
</evidence>
<feature type="transmembrane region" description="Helical" evidence="21">
    <location>
        <begin position="335"/>
        <end position="360"/>
    </location>
</feature>
<evidence type="ECO:0000256" key="9">
    <source>
        <dbReference type="ARBA" id="ARBA00022984"/>
    </source>
</evidence>
<comment type="caution">
    <text evidence="22">The sequence shown here is derived from an EMBL/GenBank/DDBJ whole genome shotgun (WGS) entry which is preliminary data.</text>
</comment>
<evidence type="ECO:0000256" key="20">
    <source>
        <dbReference type="ARBA" id="ARBA00049902"/>
    </source>
</evidence>
<feature type="transmembrane region" description="Helical" evidence="21">
    <location>
        <begin position="188"/>
        <end position="205"/>
    </location>
</feature>
<evidence type="ECO:0000256" key="13">
    <source>
        <dbReference type="ARBA" id="ARBA00023316"/>
    </source>
</evidence>
<dbReference type="PANTHER" id="PTHR30474">
    <property type="entry name" value="CELL CYCLE PROTEIN"/>
    <property type="match status" value="1"/>
</dbReference>
<keyword evidence="7 21" id="KW-0812">Transmembrane</keyword>
<comment type="subcellular location">
    <subcellularLocation>
        <location evidence="1">Cell membrane</location>
        <topology evidence="1">Multi-pass membrane protein</topology>
    </subcellularLocation>
</comment>
<dbReference type="Proteomes" id="UP000229383">
    <property type="component" value="Unassembled WGS sequence"/>
</dbReference>
<evidence type="ECO:0000313" key="22">
    <source>
        <dbReference type="EMBL" id="PIR70405.1"/>
    </source>
</evidence>
<dbReference type="InterPro" id="IPR018365">
    <property type="entry name" value="Cell_cycle_FtsW-rel_CS"/>
</dbReference>
<feature type="transmembrane region" description="Helical" evidence="21">
    <location>
        <begin position="302"/>
        <end position="323"/>
    </location>
</feature>
<keyword evidence="9" id="KW-0573">Peptidoglycan synthesis</keyword>
<evidence type="ECO:0000313" key="23">
    <source>
        <dbReference type="Proteomes" id="UP000229383"/>
    </source>
</evidence>
<evidence type="ECO:0000256" key="15">
    <source>
        <dbReference type="ARBA" id="ARBA00033270"/>
    </source>
</evidence>
<feature type="transmembrane region" description="Helical" evidence="21">
    <location>
        <begin position="142"/>
        <end position="158"/>
    </location>
</feature>
<reference evidence="23" key="1">
    <citation type="submission" date="2017-09" db="EMBL/GenBank/DDBJ databases">
        <title>Depth-based differentiation of microbial function through sediment-hosted aquifers and enrichment of novel symbionts in the deep terrestrial subsurface.</title>
        <authorList>
            <person name="Probst A.J."/>
            <person name="Ladd B."/>
            <person name="Jarett J.K."/>
            <person name="Geller-Mcgrath D.E."/>
            <person name="Sieber C.M.K."/>
            <person name="Emerson J.B."/>
            <person name="Anantharaman K."/>
            <person name="Thomas B.C."/>
            <person name="Malmstrom R."/>
            <person name="Stieglmeier M."/>
            <person name="Klingl A."/>
            <person name="Woyke T."/>
            <person name="Ryan C.M."/>
            <person name="Banfield J.F."/>
        </authorList>
    </citation>
    <scope>NUCLEOTIDE SEQUENCE [LARGE SCALE GENOMIC DNA]</scope>
</reference>
<sequence length="366" mass="39802">MASVHHIDKTLLVLILTLSGVGFLMFISASIGLVGSSNLTPGKIIFKQLLTGLGVGGILFIAAIRINYKFWYRTSFIFFILASILMLLVLLPGLGFSHGGAQRWLDLGPISFQPAELLKFAFIIYLAAWLSARKKDVDTGKFGLLPFLAIMGFVSFLFLLQSDLGTLAVILASATLLFFIGGGRILHLVFAGLVVVLMLVLMISFEDYRKDRIMTFFYPDSDISGAGWQLYQSQIAIGSGGWLGAGFGEGVQKYKYLPEAIGDSIFAVIAEEFGFVGSFVLLSLYIFLLWRFVHIALNSSDYFARLLGSGIVIIILVQTFVNIGSMVGLIPLTGLPLAFISQGGSSLAVTLFSTGILLNISKYKKV</sequence>
<keyword evidence="6" id="KW-0808">Transferase</keyword>
<evidence type="ECO:0000256" key="8">
    <source>
        <dbReference type="ARBA" id="ARBA00022960"/>
    </source>
</evidence>
<evidence type="ECO:0000256" key="2">
    <source>
        <dbReference type="ARBA" id="ARBA00004752"/>
    </source>
</evidence>
<dbReference type="NCBIfam" id="TIGR02614">
    <property type="entry name" value="ftsW"/>
    <property type="match status" value="1"/>
</dbReference>
<dbReference type="EMBL" id="PFCN01000018">
    <property type="protein sequence ID" value="PIR70405.1"/>
    <property type="molecule type" value="Genomic_DNA"/>
</dbReference>
<evidence type="ECO:0000256" key="7">
    <source>
        <dbReference type="ARBA" id="ARBA00022692"/>
    </source>
</evidence>
<feature type="transmembrane region" description="Helical" evidence="21">
    <location>
        <begin position="265"/>
        <end position="290"/>
    </location>
</feature>
<dbReference type="GO" id="GO:0051301">
    <property type="term" value="P:cell division"/>
    <property type="evidence" value="ECO:0007669"/>
    <property type="project" value="UniProtKB-KW"/>
</dbReference>
<dbReference type="GO" id="GO:0009252">
    <property type="term" value="P:peptidoglycan biosynthetic process"/>
    <property type="evidence" value="ECO:0007669"/>
    <property type="project" value="UniProtKB-KW"/>
</dbReference>
<dbReference type="GO" id="GO:0071555">
    <property type="term" value="P:cell wall organization"/>
    <property type="evidence" value="ECO:0007669"/>
    <property type="project" value="UniProtKB-KW"/>
</dbReference>
<dbReference type="PANTHER" id="PTHR30474:SF2">
    <property type="entry name" value="PEPTIDOGLYCAN GLYCOSYLTRANSFERASE FTSW-RELATED"/>
    <property type="match status" value="1"/>
</dbReference>
<evidence type="ECO:0000256" key="4">
    <source>
        <dbReference type="ARBA" id="ARBA00022618"/>
    </source>
</evidence>
<comment type="similarity">
    <text evidence="16">Belongs to the SEDS family. FtsW subfamily.</text>
</comment>
<dbReference type="GO" id="GO:0015648">
    <property type="term" value="F:lipid-linked peptidoglycan transporter activity"/>
    <property type="evidence" value="ECO:0007669"/>
    <property type="project" value="TreeGrafter"/>
</dbReference>
<dbReference type="GO" id="GO:0032153">
    <property type="term" value="C:cell division site"/>
    <property type="evidence" value="ECO:0007669"/>
    <property type="project" value="TreeGrafter"/>
</dbReference>
<name>A0A2H0THW5_9BACT</name>
<dbReference type="EC" id="2.4.99.28" evidence="19"/>
<feature type="transmembrane region" description="Helical" evidence="21">
    <location>
        <begin position="12"/>
        <end position="33"/>
    </location>
</feature>
<keyword evidence="3" id="KW-1003">Cell membrane</keyword>
<evidence type="ECO:0000256" key="10">
    <source>
        <dbReference type="ARBA" id="ARBA00022989"/>
    </source>
</evidence>
<evidence type="ECO:0000256" key="5">
    <source>
        <dbReference type="ARBA" id="ARBA00022676"/>
    </source>
</evidence>
<evidence type="ECO:0000256" key="11">
    <source>
        <dbReference type="ARBA" id="ARBA00023136"/>
    </source>
</evidence>
<dbReference type="GO" id="GO:0008955">
    <property type="term" value="F:peptidoglycan glycosyltransferase activity"/>
    <property type="evidence" value="ECO:0007669"/>
    <property type="project" value="UniProtKB-EC"/>
</dbReference>
<dbReference type="Pfam" id="PF01098">
    <property type="entry name" value="FTSW_RODA_SPOVE"/>
    <property type="match status" value="1"/>
</dbReference>
<evidence type="ECO:0000256" key="16">
    <source>
        <dbReference type="ARBA" id="ARBA00038053"/>
    </source>
</evidence>
<keyword evidence="8" id="KW-0133">Cell shape</keyword>
<dbReference type="AlphaFoldDB" id="A0A2H0THW5"/>
<evidence type="ECO:0000256" key="14">
    <source>
        <dbReference type="ARBA" id="ARBA00032370"/>
    </source>
</evidence>
<dbReference type="PROSITE" id="PS00428">
    <property type="entry name" value="FTSW_RODA_SPOVE"/>
    <property type="match status" value="1"/>
</dbReference>
<keyword evidence="10 21" id="KW-1133">Transmembrane helix</keyword>
<evidence type="ECO:0000256" key="1">
    <source>
        <dbReference type="ARBA" id="ARBA00004651"/>
    </source>
</evidence>
<evidence type="ECO:0000256" key="17">
    <source>
        <dbReference type="ARBA" id="ARBA00041185"/>
    </source>
</evidence>
<comment type="pathway">
    <text evidence="2">Cell wall biogenesis; peptidoglycan biosynthesis.</text>
</comment>
<keyword evidence="12" id="KW-0131">Cell cycle</keyword>